<evidence type="ECO:0000313" key="2">
    <source>
        <dbReference type="EMBL" id="KAF2671370.1"/>
    </source>
</evidence>
<accession>A0A6A6UHU6</accession>
<reference evidence="2" key="1">
    <citation type="journal article" date="2020" name="Stud. Mycol.">
        <title>101 Dothideomycetes genomes: a test case for predicting lifestyles and emergence of pathogens.</title>
        <authorList>
            <person name="Haridas S."/>
            <person name="Albert R."/>
            <person name="Binder M."/>
            <person name="Bloem J."/>
            <person name="Labutti K."/>
            <person name="Salamov A."/>
            <person name="Andreopoulos B."/>
            <person name="Baker S."/>
            <person name="Barry K."/>
            <person name="Bills G."/>
            <person name="Bluhm B."/>
            <person name="Cannon C."/>
            <person name="Castanera R."/>
            <person name="Culley D."/>
            <person name="Daum C."/>
            <person name="Ezra D."/>
            <person name="Gonzalez J."/>
            <person name="Henrissat B."/>
            <person name="Kuo A."/>
            <person name="Liang C."/>
            <person name="Lipzen A."/>
            <person name="Lutzoni F."/>
            <person name="Magnuson J."/>
            <person name="Mondo S."/>
            <person name="Nolan M."/>
            <person name="Ohm R."/>
            <person name="Pangilinan J."/>
            <person name="Park H.-J."/>
            <person name="Ramirez L."/>
            <person name="Alfaro M."/>
            <person name="Sun H."/>
            <person name="Tritt A."/>
            <person name="Yoshinaga Y."/>
            <person name="Zwiers L.-H."/>
            <person name="Turgeon B."/>
            <person name="Goodwin S."/>
            <person name="Spatafora J."/>
            <person name="Crous P."/>
            <person name="Grigoriev I."/>
        </authorList>
    </citation>
    <scope>NUCLEOTIDE SEQUENCE</scope>
    <source>
        <strain evidence="2">CBS 115976</strain>
    </source>
</reference>
<protein>
    <submittedName>
        <fullName evidence="2">Uncharacterized protein</fullName>
    </submittedName>
</protein>
<dbReference type="OrthoDB" id="3797485at2759"/>
<feature type="region of interest" description="Disordered" evidence="1">
    <location>
        <begin position="59"/>
        <end position="144"/>
    </location>
</feature>
<dbReference type="Proteomes" id="UP000799302">
    <property type="component" value="Unassembled WGS sequence"/>
</dbReference>
<organism evidence="2 3">
    <name type="scientific">Microthyrium microscopicum</name>
    <dbReference type="NCBI Taxonomy" id="703497"/>
    <lineage>
        <taxon>Eukaryota</taxon>
        <taxon>Fungi</taxon>
        <taxon>Dikarya</taxon>
        <taxon>Ascomycota</taxon>
        <taxon>Pezizomycotina</taxon>
        <taxon>Dothideomycetes</taxon>
        <taxon>Dothideomycetes incertae sedis</taxon>
        <taxon>Microthyriales</taxon>
        <taxon>Microthyriaceae</taxon>
        <taxon>Microthyrium</taxon>
    </lineage>
</organism>
<evidence type="ECO:0000313" key="3">
    <source>
        <dbReference type="Proteomes" id="UP000799302"/>
    </source>
</evidence>
<keyword evidence="3" id="KW-1185">Reference proteome</keyword>
<name>A0A6A6UHU6_9PEZI</name>
<proteinExistence type="predicted"/>
<feature type="compositionally biased region" description="Basic and acidic residues" evidence="1">
    <location>
        <begin position="100"/>
        <end position="124"/>
    </location>
</feature>
<feature type="region of interest" description="Disordered" evidence="1">
    <location>
        <begin position="1"/>
        <end position="35"/>
    </location>
</feature>
<gene>
    <name evidence="2" type="ORF">BT63DRAFT_423577</name>
</gene>
<evidence type="ECO:0000256" key="1">
    <source>
        <dbReference type="SAM" id="MobiDB-lite"/>
    </source>
</evidence>
<sequence length="144" mass="15583">MAPNNTIATARRAEQQQIAQQDQAQRLRSTETQEYEAKASAQAGLNLNIFAALSGVFSGKKTKTTDRDADGKEHSVEHSVGHGKVRGAGHGTLNAVGRGEASERVKHTKTDERLLEQSERHGTKQVESSAQFDHLGLEGPPSKK</sequence>
<dbReference type="EMBL" id="MU004233">
    <property type="protein sequence ID" value="KAF2671370.1"/>
    <property type="molecule type" value="Genomic_DNA"/>
</dbReference>
<dbReference type="AlphaFoldDB" id="A0A6A6UHU6"/>
<feature type="compositionally biased region" description="Basic and acidic residues" evidence="1">
    <location>
        <begin position="63"/>
        <end position="80"/>
    </location>
</feature>
<feature type="compositionally biased region" description="Low complexity" evidence="1">
    <location>
        <begin position="15"/>
        <end position="27"/>
    </location>
</feature>